<dbReference type="KEGG" id="apln:108741125"/>
<evidence type="ECO:0000256" key="3">
    <source>
        <dbReference type="ARBA" id="ARBA00022989"/>
    </source>
</evidence>
<keyword evidence="3 5" id="KW-1133">Transmembrane helix</keyword>
<dbReference type="GeneID" id="108741125"/>
<protein>
    <submittedName>
        <fullName evidence="8">Organic cation transporter protein</fullName>
    </submittedName>
</protein>
<feature type="domain" description="Major facilitator superfamily (MFS) profile" evidence="6">
    <location>
        <begin position="91"/>
        <end position="514"/>
    </location>
</feature>
<feature type="transmembrane region" description="Helical" evidence="5">
    <location>
        <begin position="224"/>
        <end position="246"/>
    </location>
</feature>
<dbReference type="InterPro" id="IPR005829">
    <property type="entry name" value="Sugar_transporter_CS"/>
</dbReference>
<feature type="transmembrane region" description="Helical" evidence="5">
    <location>
        <begin position="167"/>
        <end position="185"/>
    </location>
</feature>
<evidence type="ECO:0000313" key="8">
    <source>
        <dbReference type="RefSeq" id="XP_025832792.1"/>
    </source>
</evidence>
<dbReference type="GO" id="GO:0016020">
    <property type="term" value="C:membrane"/>
    <property type="evidence" value="ECO:0007669"/>
    <property type="project" value="UniProtKB-SubCell"/>
</dbReference>
<dbReference type="AlphaFoldDB" id="A0A7F5R9Z6"/>
<dbReference type="InterPro" id="IPR005828">
    <property type="entry name" value="MFS_sugar_transport-like"/>
</dbReference>
<dbReference type="Gene3D" id="1.20.1250.20">
    <property type="entry name" value="MFS general substrate transporter like domains"/>
    <property type="match status" value="1"/>
</dbReference>
<evidence type="ECO:0000256" key="5">
    <source>
        <dbReference type="SAM" id="Phobius"/>
    </source>
</evidence>
<dbReference type="CDD" id="cd17317">
    <property type="entry name" value="MFS_SLC22"/>
    <property type="match status" value="1"/>
</dbReference>
<feature type="transmembrane region" description="Helical" evidence="5">
    <location>
        <begin position="341"/>
        <end position="362"/>
    </location>
</feature>
<dbReference type="RefSeq" id="XP_025832792.1">
    <property type="nucleotide sequence ID" value="XM_025977007.1"/>
</dbReference>
<keyword evidence="2 5" id="KW-0812">Transmembrane</keyword>
<dbReference type="PROSITE" id="PS00216">
    <property type="entry name" value="SUGAR_TRANSPORT_1"/>
    <property type="match status" value="1"/>
</dbReference>
<dbReference type="GO" id="GO:0022857">
    <property type="term" value="F:transmembrane transporter activity"/>
    <property type="evidence" value="ECO:0007669"/>
    <property type="project" value="InterPro"/>
</dbReference>
<evidence type="ECO:0000256" key="4">
    <source>
        <dbReference type="ARBA" id="ARBA00023136"/>
    </source>
</evidence>
<evidence type="ECO:0000259" key="6">
    <source>
        <dbReference type="PROSITE" id="PS50850"/>
    </source>
</evidence>
<dbReference type="InterPro" id="IPR020846">
    <property type="entry name" value="MFS_dom"/>
</dbReference>
<feature type="transmembrane region" description="Helical" evidence="5">
    <location>
        <begin position="191"/>
        <end position="212"/>
    </location>
</feature>
<dbReference type="SUPFAM" id="SSF103473">
    <property type="entry name" value="MFS general substrate transporter"/>
    <property type="match status" value="1"/>
</dbReference>
<evidence type="ECO:0000256" key="2">
    <source>
        <dbReference type="ARBA" id="ARBA00022692"/>
    </source>
</evidence>
<accession>A0A7F5R9Z6</accession>
<feature type="transmembrane region" description="Helical" evidence="5">
    <location>
        <begin position="18"/>
        <end position="40"/>
    </location>
</feature>
<organism evidence="7 8">
    <name type="scientific">Agrilus planipennis</name>
    <name type="common">Emerald ash borer</name>
    <name type="synonym">Agrilus marcopoli</name>
    <dbReference type="NCBI Taxonomy" id="224129"/>
    <lineage>
        <taxon>Eukaryota</taxon>
        <taxon>Metazoa</taxon>
        <taxon>Ecdysozoa</taxon>
        <taxon>Arthropoda</taxon>
        <taxon>Hexapoda</taxon>
        <taxon>Insecta</taxon>
        <taxon>Pterygota</taxon>
        <taxon>Neoptera</taxon>
        <taxon>Endopterygota</taxon>
        <taxon>Coleoptera</taxon>
        <taxon>Polyphaga</taxon>
        <taxon>Elateriformia</taxon>
        <taxon>Buprestoidea</taxon>
        <taxon>Buprestidae</taxon>
        <taxon>Agrilinae</taxon>
        <taxon>Agrilus</taxon>
    </lineage>
</organism>
<evidence type="ECO:0000313" key="7">
    <source>
        <dbReference type="Proteomes" id="UP000192223"/>
    </source>
</evidence>
<keyword evidence="7" id="KW-1185">Reference proteome</keyword>
<dbReference type="PANTHER" id="PTHR24064">
    <property type="entry name" value="SOLUTE CARRIER FAMILY 22 MEMBER"/>
    <property type="match status" value="1"/>
</dbReference>
<dbReference type="InterPro" id="IPR036259">
    <property type="entry name" value="MFS_trans_sf"/>
</dbReference>
<feature type="transmembrane region" description="Helical" evidence="5">
    <location>
        <begin position="252"/>
        <end position="271"/>
    </location>
</feature>
<dbReference type="OrthoDB" id="3936150at2759"/>
<feature type="transmembrane region" description="Helical" evidence="5">
    <location>
        <begin position="486"/>
        <end position="507"/>
    </location>
</feature>
<dbReference type="Pfam" id="PF00083">
    <property type="entry name" value="Sugar_tr"/>
    <property type="match status" value="1"/>
</dbReference>
<feature type="transmembrane region" description="Helical" evidence="5">
    <location>
        <begin position="427"/>
        <end position="448"/>
    </location>
</feature>
<reference evidence="8" key="1">
    <citation type="submission" date="2025-08" db="UniProtKB">
        <authorList>
            <consortium name="RefSeq"/>
        </authorList>
    </citation>
    <scope>IDENTIFICATION</scope>
    <source>
        <tissue evidence="8">Entire body</tissue>
    </source>
</reference>
<name>A0A7F5R9Z6_AGRPL</name>
<feature type="transmembrane region" description="Helical" evidence="5">
    <location>
        <begin position="460"/>
        <end position="480"/>
    </location>
</feature>
<gene>
    <name evidence="8" type="primary">LOC108741125</name>
</gene>
<feature type="transmembrane region" description="Helical" evidence="5">
    <location>
        <begin position="402"/>
        <end position="421"/>
    </location>
</feature>
<feature type="transmembrane region" description="Helical" evidence="5">
    <location>
        <begin position="374"/>
        <end position="395"/>
    </location>
</feature>
<evidence type="ECO:0000256" key="1">
    <source>
        <dbReference type="ARBA" id="ARBA00004141"/>
    </source>
</evidence>
<dbReference type="PROSITE" id="PS50850">
    <property type="entry name" value="MFS"/>
    <property type="match status" value="1"/>
</dbReference>
<proteinExistence type="predicted"/>
<keyword evidence="4 5" id="KW-0472">Membrane</keyword>
<dbReference type="Proteomes" id="UP000192223">
    <property type="component" value="Unplaced"/>
</dbReference>
<sequence length="527" mass="58342">MDFDNILEEVGEFGRYQIITYTLVCLPVLFAAANSLTYVFTAGIPNYRCFVNGCDNKFNSTYNADWLHFAIPDRGSDSTSYQPTLCTRYVKTFASSNSCAADAFTNEIENCNEWVFDKERTIVNDWSITCTENQWKLSFIGSCHFAGIIVGSALSGILADYFGRKNVFVYCTVFMGITGVMQIFSPEYITFASLTFLNAIGTAGVFPLAFTLGVEMVGKKKREYTGIILNYFYAIGEAFVGLIAWLTLDWTYLQLSASAPAILFIVYYWVIPESVRWLIAKEKNDEAKKIVYKVAKTNRTSLSPVLLATFKNNSTSNNDNYSSNEVDILPVVKQMFKSRKLVLRFIIVFFIWGINAFVYYGLSLNSTSLGGNKYLNFSLVCLVEIPGYTIAWISMKKIGRRSALVASLLLCGVTCIITTVIPNAYWAVLILFLIGKFGVTAAFGVVYVHTAELLPTVIRSGGVGASSTMARVGSLLAPYVPLLGVYVDFLPMLLFGCLAVFAGLLALKLPETLGNKLPETVEEAKSL</sequence>
<comment type="subcellular location">
    <subcellularLocation>
        <location evidence="1">Membrane</location>
        <topology evidence="1">Multi-pass membrane protein</topology>
    </subcellularLocation>
</comment>
<dbReference type="InParanoid" id="A0A7F5R9Z6"/>